<reference evidence="1" key="1">
    <citation type="submission" date="2022-06" db="EMBL/GenBank/DDBJ databases">
        <title>New cyanobacteria of genus Symplocastrum in benthos of Lake Baikal.</title>
        <authorList>
            <person name="Sorokovikova E."/>
            <person name="Tikhonova I."/>
            <person name="Krasnopeev A."/>
            <person name="Evseev P."/>
            <person name="Gladkikh A."/>
            <person name="Belykh O."/>
        </authorList>
    </citation>
    <scope>NUCLEOTIDE SEQUENCE</scope>
    <source>
        <strain evidence="1">BBK-W-15</strain>
    </source>
</reference>
<keyword evidence="2" id="KW-1185">Reference proteome</keyword>
<accession>A0AAE3GWB7</accession>
<dbReference type="RefSeq" id="WP_254012549.1">
    <property type="nucleotide sequence ID" value="NZ_JAMZMM010000140.1"/>
</dbReference>
<dbReference type="EMBL" id="JAMZMM010000140">
    <property type="protein sequence ID" value="MCP2729772.1"/>
    <property type="molecule type" value="Genomic_DNA"/>
</dbReference>
<comment type="caution">
    <text evidence="1">The sequence shown here is derived from an EMBL/GenBank/DDBJ whole genome shotgun (WGS) entry which is preliminary data.</text>
</comment>
<name>A0AAE3GWB7_9CYAN</name>
<evidence type="ECO:0000313" key="2">
    <source>
        <dbReference type="Proteomes" id="UP001204953"/>
    </source>
</evidence>
<dbReference type="Proteomes" id="UP001204953">
    <property type="component" value="Unassembled WGS sequence"/>
</dbReference>
<dbReference type="AlphaFoldDB" id="A0AAE3GWB7"/>
<protein>
    <submittedName>
        <fullName evidence="1">Uncharacterized protein</fullName>
    </submittedName>
</protein>
<gene>
    <name evidence="1" type="ORF">NJ959_15065</name>
</gene>
<evidence type="ECO:0000313" key="1">
    <source>
        <dbReference type="EMBL" id="MCP2729772.1"/>
    </source>
</evidence>
<sequence>MAWESYKLDQEAHDLVVKYRDKKEALNQAYKMRVAVAYGLERFWGEQFRLVKDKDKADYWRDTWKALVKIMANADVKIPNDNVSSDDTAAIKIMANKLWDFPVEQRKVAIAVLTQLCDSMVWWTQRYKPTKSNGNNGGEEDE</sequence>
<proteinExistence type="predicted"/>
<organism evidence="1 2">
    <name type="scientific">Limnofasciculus baicalensis BBK-W-15</name>
    <dbReference type="NCBI Taxonomy" id="2699891"/>
    <lineage>
        <taxon>Bacteria</taxon>
        <taxon>Bacillati</taxon>
        <taxon>Cyanobacteriota</taxon>
        <taxon>Cyanophyceae</taxon>
        <taxon>Coleofasciculales</taxon>
        <taxon>Coleofasciculaceae</taxon>
        <taxon>Limnofasciculus</taxon>
        <taxon>Limnofasciculus baicalensis</taxon>
    </lineage>
</organism>